<dbReference type="Proteomes" id="UP000325787">
    <property type="component" value="Chromosome"/>
</dbReference>
<dbReference type="KEGG" id="ssyi:EKG83_27740"/>
<name>A0A5Q0H357_SACSY</name>
<dbReference type="EMBL" id="CP034550">
    <property type="protein sequence ID" value="QFZ20687.1"/>
    <property type="molecule type" value="Genomic_DNA"/>
</dbReference>
<accession>A0A5Q0H357</accession>
<dbReference type="InterPro" id="IPR009057">
    <property type="entry name" value="Homeodomain-like_sf"/>
</dbReference>
<reference evidence="2" key="1">
    <citation type="journal article" date="2021" name="Curr. Microbiol.">
        <title>Complete genome of nocamycin-producing strain Saccharothrix syringae NRRL B-16468 reveals the biosynthetic potential for secondary metabolites.</title>
        <authorList>
            <person name="Mo X."/>
            <person name="Yang S."/>
        </authorList>
    </citation>
    <scope>NUCLEOTIDE SEQUENCE [LARGE SCALE GENOMIC DNA]</scope>
    <source>
        <strain evidence="2">ATCC 51364 / DSM 43886 / JCM 6844 / KCTC 9398 / NBRC 14523 / NRRL B-16468 / INA 2240</strain>
    </source>
</reference>
<evidence type="ECO:0008006" key="3">
    <source>
        <dbReference type="Google" id="ProtNLM"/>
    </source>
</evidence>
<dbReference type="InterPro" id="IPR036388">
    <property type="entry name" value="WH-like_DNA-bd_sf"/>
</dbReference>
<dbReference type="OrthoDB" id="4426778at2"/>
<organism evidence="1 2">
    <name type="scientific">Saccharothrix syringae</name>
    <name type="common">Nocardiopsis syringae</name>
    <dbReference type="NCBI Taxonomy" id="103733"/>
    <lineage>
        <taxon>Bacteria</taxon>
        <taxon>Bacillati</taxon>
        <taxon>Actinomycetota</taxon>
        <taxon>Actinomycetes</taxon>
        <taxon>Pseudonocardiales</taxon>
        <taxon>Pseudonocardiaceae</taxon>
        <taxon>Saccharothrix</taxon>
    </lineage>
</organism>
<keyword evidence="2" id="KW-1185">Reference proteome</keyword>
<evidence type="ECO:0000313" key="2">
    <source>
        <dbReference type="Proteomes" id="UP000325787"/>
    </source>
</evidence>
<evidence type="ECO:0000313" key="1">
    <source>
        <dbReference type="EMBL" id="QFZ20687.1"/>
    </source>
</evidence>
<proteinExistence type="predicted"/>
<dbReference type="Gene3D" id="1.10.10.10">
    <property type="entry name" value="Winged helix-like DNA-binding domain superfamily/Winged helix DNA-binding domain"/>
    <property type="match status" value="1"/>
</dbReference>
<dbReference type="SUPFAM" id="SSF46689">
    <property type="entry name" value="Homeodomain-like"/>
    <property type="match status" value="1"/>
</dbReference>
<dbReference type="GO" id="GO:0004803">
    <property type="term" value="F:transposase activity"/>
    <property type="evidence" value="ECO:0007669"/>
    <property type="project" value="InterPro"/>
</dbReference>
<sequence>MIIRSCRGRGRVGAVGVVAVRRSPKYSSELRERAVRLVFELREQGERTGVIARVADRLGVRREALRTWLRQAEVDGGKRPGTSTSDARRIAELERENSELRRANDILKAVSAYFIRELDPEPPRWSSSSTPIVGGSVLSRSVPCWRCRRPRIGRPDFRWRSLMMSSRSMTSRLVVPTNRSA</sequence>
<gene>
    <name evidence="1" type="ORF">EKG83_27740</name>
</gene>
<dbReference type="InterPro" id="IPR002514">
    <property type="entry name" value="Transposase_8"/>
</dbReference>
<dbReference type="GO" id="GO:0003677">
    <property type="term" value="F:DNA binding"/>
    <property type="evidence" value="ECO:0007669"/>
    <property type="project" value="InterPro"/>
</dbReference>
<protein>
    <recommendedName>
        <fullName evidence="3">Transposase</fullName>
    </recommendedName>
</protein>
<dbReference type="Pfam" id="PF01527">
    <property type="entry name" value="HTH_Tnp_1"/>
    <property type="match status" value="1"/>
</dbReference>
<dbReference type="AlphaFoldDB" id="A0A5Q0H357"/>
<dbReference type="GO" id="GO:0006313">
    <property type="term" value="P:DNA transposition"/>
    <property type="evidence" value="ECO:0007669"/>
    <property type="project" value="InterPro"/>
</dbReference>